<name>C9LF64_9BACT</name>
<dbReference type="EMBL" id="ACIJ02000016">
    <property type="protein sequence ID" value="EEX72383.1"/>
    <property type="molecule type" value="Genomic_DNA"/>
</dbReference>
<dbReference type="AlphaFoldDB" id="C9LF64"/>
<keyword evidence="2" id="KW-1185">Reference proteome</keyword>
<dbReference type="Proteomes" id="UP000003460">
    <property type="component" value="Unassembled WGS sequence"/>
</dbReference>
<gene>
    <name evidence="1" type="ORF">GCWU000325_00846</name>
</gene>
<sequence>MNRQVFESLFAPTKALSCAAKILFSHYFDQRIYDYFPTNSRLYPTSYYIQQSRPSSLRFVIIITS</sequence>
<comment type="caution">
    <text evidence="1">The sequence shown here is derived from an EMBL/GenBank/DDBJ whole genome shotgun (WGS) entry which is preliminary data.</text>
</comment>
<protein>
    <submittedName>
        <fullName evidence="1">Uncharacterized protein</fullName>
    </submittedName>
</protein>
<accession>C9LF64</accession>
<organism evidence="1 2">
    <name type="scientific">Alloprevotella tannerae ATCC 51259</name>
    <dbReference type="NCBI Taxonomy" id="626522"/>
    <lineage>
        <taxon>Bacteria</taxon>
        <taxon>Pseudomonadati</taxon>
        <taxon>Bacteroidota</taxon>
        <taxon>Bacteroidia</taxon>
        <taxon>Bacteroidales</taxon>
        <taxon>Prevotellaceae</taxon>
        <taxon>Alloprevotella</taxon>
    </lineage>
</organism>
<dbReference type="HOGENOM" id="CLU_2846203_0_0_10"/>
<reference evidence="1" key="1">
    <citation type="submission" date="2009-09" db="EMBL/GenBank/DDBJ databases">
        <authorList>
            <person name="Weinstock G."/>
            <person name="Sodergren E."/>
            <person name="Clifton S."/>
            <person name="Fulton L."/>
            <person name="Fulton B."/>
            <person name="Courtney L."/>
            <person name="Fronick C."/>
            <person name="Harrison M."/>
            <person name="Strong C."/>
            <person name="Farmer C."/>
            <person name="Delahaunty K."/>
            <person name="Markovic C."/>
            <person name="Hall O."/>
            <person name="Minx P."/>
            <person name="Tomlinson C."/>
            <person name="Mitreva M."/>
            <person name="Nelson J."/>
            <person name="Hou S."/>
            <person name="Wollam A."/>
            <person name="Pepin K.H."/>
            <person name="Johnson M."/>
            <person name="Bhonagiri V."/>
            <person name="Nash W.E."/>
            <person name="Warren W."/>
            <person name="Chinwalla A."/>
            <person name="Mardis E.R."/>
            <person name="Wilson R.K."/>
        </authorList>
    </citation>
    <scope>NUCLEOTIDE SEQUENCE [LARGE SCALE GENOMIC DNA]</scope>
    <source>
        <strain evidence="1">ATCC 51259</strain>
    </source>
</reference>
<evidence type="ECO:0000313" key="2">
    <source>
        <dbReference type="Proteomes" id="UP000003460"/>
    </source>
</evidence>
<proteinExistence type="predicted"/>
<evidence type="ECO:0000313" key="1">
    <source>
        <dbReference type="EMBL" id="EEX72383.1"/>
    </source>
</evidence>